<evidence type="ECO:0000256" key="4">
    <source>
        <dbReference type="ARBA" id="ARBA00022806"/>
    </source>
</evidence>
<dbReference type="InterPro" id="IPR014017">
    <property type="entry name" value="DNA_helicase_UvrD-like_C"/>
</dbReference>
<dbReference type="PANTHER" id="PTHR11070">
    <property type="entry name" value="UVRD / RECB / PCRA DNA HELICASE FAMILY MEMBER"/>
    <property type="match status" value="1"/>
</dbReference>
<protein>
    <recommendedName>
        <fullName evidence="9">DNA 3'-5' helicase</fullName>
        <ecNumber evidence="9">5.6.2.4</ecNumber>
    </recommendedName>
</protein>
<feature type="domain" description="UvrD-like helicase ATP-binding" evidence="12">
    <location>
        <begin position="4"/>
        <end position="281"/>
    </location>
</feature>
<keyword evidence="3 11" id="KW-0378">Hydrolase</keyword>
<evidence type="ECO:0000256" key="3">
    <source>
        <dbReference type="ARBA" id="ARBA00022801"/>
    </source>
</evidence>
<proteinExistence type="inferred from homology"/>
<keyword evidence="15" id="KW-1185">Reference proteome</keyword>
<evidence type="ECO:0000256" key="7">
    <source>
        <dbReference type="ARBA" id="ARBA00023235"/>
    </source>
</evidence>
<keyword evidence="5 11" id="KW-0067">ATP-binding</keyword>
<dbReference type="InterPro" id="IPR027417">
    <property type="entry name" value="P-loop_NTPase"/>
</dbReference>
<dbReference type="PROSITE" id="PS51198">
    <property type="entry name" value="UVRD_HELICASE_ATP_BIND"/>
    <property type="match status" value="1"/>
</dbReference>
<feature type="domain" description="UvrD-like helicase C-terminal" evidence="13">
    <location>
        <begin position="282"/>
        <end position="547"/>
    </location>
</feature>
<evidence type="ECO:0000256" key="9">
    <source>
        <dbReference type="ARBA" id="ARBA00034808"/>
    </source>
</evidence>
<dbReference type="InterPro" id="IPR014016">
    <property type="entry name" value="UvrD-like_ATP-bd"/>
</dbReference>
<sequence>MTHNALTDAQNKASMHFTGPALTLAIPGSGKTTLLIHRLIHLVEIHGIKPDSILTLTFSKASADDMARRYQEKFGHTEHHFKFMTIHKLAYSLYKSYLKSIDKQMVLLDDGGQKYQILNDIFKKRHHETLNEDDFETLSNQIGLIYNLMLKRDQTGGHEFDWEDIFDLAEDYHRYKRRHHLYDFDDMLISAIQILKKSPALRMNLKSKYRFIQVDEAQDTSKLQFEFIELLLGEEQNLFLVADDDQSIYGFRGAYPTYLLEFPSRNPDASLYYLSDNFRSDANIVFTASKLIEGNKQRFQKEMKPFHDAIIKPQIKVFDDLDKRNNYLAEQLIDQANSLDSVQTKAILYRNKVSAISIVDMLERNQQSFQIKDAPLREFAHWLLEDLIAFFTLAMIPQDLESFQRIAFKMNGYISREMLNYVKSNHRGRSIFSVLIEIPFLQDYQTKTQERLYDQFEQLKRLRPYDAIHYIETELGYLDYLKNNTSRLGLTMNYARTRLDAYKAIAKPLKSGFDFITRISSLKAFLQTNFANSNEAIVLSTIHGSKGLEFDEVYMIDVNPQIFPGFKAKENDALEEERRLFYVGLTRAKKKFELLHSEFINGSYNGNSLFIDELISQSLTEHTFNNVMGKSATSQK</sequence>
<dbReference type="Pfam" id="PF13361">
    <property type="entry name" value="UvrD_C"/>
    <property type="match status" value="1"/>
</dbReference>
<dbReference type="SUPFAM" id="SSF52540">
    <property type="entry name" value="P-loop containing nucleoside triphosphate hydrolases"/>
    <property type="match status" value="1"/>
</dbReference>
<comment type="similarity">
    <text evidence="1">Belongs to the helicase family. UvrD subfamily.</text>
</comment>
<evidence type="ECO:0000256" key="11">
    <source>
        <dbReference type="PROSITE-ProRule" id="PRU00560"/>
    </source>
</evidence>
<organism evidence="14 15">
    <name type="scientific">Fusibacter bizertensis</name>
    <dbReference type="NCBI Taxonomy" id="1488331"/>
    <lineage>
        <taxon>Bacteria</taxon>
        <taxon>Bacillati</taxon>
        <taxon>Bacillota</taxon>
        <taxon>Clostridia</taxon>
        <taxon>Eubacteriales</taxon>
        <taxon>Eubacteriales Family XII. Incertae Sedis</taxon>
        <taxon>Fusibacter</taxon>
    </lineage>
</organism>
<gene>
    <name evidence="14" type="ORF">QE109_12260</name>
</gene>
<accession>A0ABT6NET8</accession>
<dbReference type="Pfam" id="PF00580">
    <property type="entry name" value="UvrD-helicase"/>
    <property type="match status" value="1"/>
</dbReference>
<keyword evidence="4 11" id="KW-0347">Helicase</keyword>
<evidence type="ECO:0000256" key="8">
    <source>
        <dbReference type="ARBA" id="ARBA00034617"/>
    </source>
</evidence>
<dbReference type="Proteomes" id="UP001158045">
    <property type="component" value="Unassembled WGS sequence"/>
</dbReference>
<dbReference type="Gene3D" id="3.40.50.300">
    <property type="entry name" value="P-loop containing nucleotide triphosphate hydrolases"/>
    <property type="match status" value="2"/>
</dbReference>
<evidence type="ECO:0000256" key="2">
    <source>
        <dbReference type="ARBA" id="ARBA00022741"/>
    </source>
</evidence>
<keyword evidence="6" id="KW-0238">DNA-binding</keyword>
<dbReference type="RefSeq" id="WP_281094823.1">
    <property type="nucleotide sequence ID" value="NZ_JARYZI010000008.1"/>
</dbReference>
<keyword evidence="2 11" id="KW-0547">Nucleotide-binding</keyword>
<evidence type="ECO:0000256" key="6">
    <source>
        <dbReference type="ARBA" id="ARBA00023125"/>
    </source>
</evidence>
<evidence type="ECO:0000313" key="15">
    <source>
        <dbReference type="Proteomes" id="UP001158045"/>
    </source>
</evidence>
<evidence type="ECO:0000256" key="10">
    <source>
        <dbReference type="ARBA" id="ARBA00048988"/>
    </source>
</evidence>
<comment type="catalytic activity">
    <reaction evidence="10">
        <text>ATP + H2O = ADP + phosphate + H(+)</text>
        <dbReference type="Rhea" id="RHEA:13065"/>
        <dbReference type="ChEBI" id="CHEBI:15377"/>
        <dbReference type="ChEBI" id="CHEBI:15378"/>
        <dbReference type="ChEBI" id="CHEBI:30616"/>
        <dbReference type="ChEBI" id="CHEBI:43474"/>
        <dbReference type="ChEBI" id="CHEBI:456216"/>
        <dbReference type="EC" id="5.6.2.4"/>
    </reaction>
</comment>
<dbReference type="Gene3D" id="1.10.10.160">
    <property type="match status" value="1"/>
</dbReference>
<evidence type="ECO:0000313" key="14">
    <source>
        <dbReference type="EMBL" id="MDH8678930.1"/>
    </source>
</evidence>
<evidence type="ECO:0000256" key="5">
    <source>
        <dbReference type="ARBA" id="ARBA00022840"/>
    </source>
</evidence>
<name>A0ABT6NET8_9FIRM</name>
<dbReference type="CDD" id="cd17932">
    <property type="entry name" value="DEXQc_UvrD"/>
    <property type="match status" value="1"/>
</dbReference>
<feature type="binding site" evidence="11">
    <location>
        <begin position="25"/>
        <end position="32"/>
    </location>
    <ligand>
        <name>ATP</name>
        <dbReference type="ChEBI" id="CHEBI:30616"/>
    </ligand>
</feature>
<comment type="caution">
    <text evidence="14">The sequence shown here is derived from an EMBL/GenBank/DDBJ whole genome shotgun (WGS) entry which is preliminary data.</text>
</comment>
<evidence type="ECO:0000259" key="13">
    <source>
        <dbReference type="PROSITE" id="PS51217"/>
    </source>
</evidence>
<reference evidence="14 15" key="1">
    <citation type="submission" date="2023-04" db="EMBL/GenBank/DDBJ databases">
        <title>Fusibacter bizertensis strain WBS, isolated from littoral bottom sediments of the Arctic seas - biochemical and genomic analysis.</title>
        <authorList>
            <person name="Brioukhanov A.L."/>
        </authorList>
    </citation>
    <scope>NUCLEOTIDE SEQUENCE [LARGE SCALE GENOMIC DNA]</scope>
    <source>
        <strain evidence="14 15">WBS</strain>
    </source>
</reference>
<dbReference type="GO" id="GO:0004386">
    <property type="term" value="F:helicase activity"/>
    <property type="evidence" value="ECO:0007669"/>
    <property type="project" value="UniProtKB-KW"/>
</dbReference>
<dbReference type="GO" id="GO:0016787">
    <property type="term" value="F:hydrolase activity"/>
    <property type="evidence" value="ECO:0007669"/>
    <property type="project" value="UniProtKB-KW"/>
</dbReference>
<evidence type="ECO:0000256" key="1">
    <source>
        <dbReference type="ARBA" id="ARBA00009922"/>
    </source>
</evidence>
<dbReference type="EMBL" id="JARYZI010000008">
    <property type="protein sequence ID" value="MDH8678930.1"/>
    <property type="molecule type" value="Genomic_DNA"/>
</dbReference>
<dbReference type="PROSITE" id="PS51217">
    <property type="entry name" value="UVRD_HELICASE_CTER"/>
    <property type="match status" value="1"/>
</dbReference>
<dbReference type="Gene3D" id="1.10.486.10">
    <property type="entry name" value="PCRA, domain 4"/>
    <property type="match status" value="1"/>
</dbReference>
<comment type="catalytic activity">
    <reaction evidence="8">
        <text>Couples ATP hydrolysis with the unwinding of duplex DNA by translocating in the 3'-5' direction.</text>
        <dbReference type="EC" id="5.6.2.4"/>
    </reaction>
</comment>
<dbReference type="InterPro" id="IPR013986">
    <property type="entry name" value="DExx_box_DNA_helicase_dom_sf"/>
</dbReference>
<evidence type="ECO:0000259" key="12">
    <source>
        <dbReference type="PROSITE" id="PS51198"/>
    </source>
</evidence>
<keyword evidence="7" id="KW-0413">Isomerase</keyword>
<dbReference type="InterPro" id="IPR000212">
    <property type="entry name" value="DNA_helicase_UvrD/REP"/>
</dbReference>
<dbReference type="PANTHER" id="PTHR11070:SF2">
    <property type="entry name" value="ATP-DEPENDENT DNA HELICASE SRS2"/>
    <property type="match status" value="1"/>
</dbReference>
<dbReference type="EC" id="5.6.2.4" evidence="9"/>